<keyword evidence="4" id="KW-0472">Membrane</keyword>
<evidence type="ECO:0000313" key="6">
    <source>
        <dbReference type="EMBL" id="MEY1660968.1"/>
    </source>
</evidence>
<keyword evidence="7" id="KW-1185">Reference proteome</keyword>
<sequence length="400" mass="44153">MSITIRLAAAAAVLALSPLLGAAERDLAAELDALRAELAALQQDTVQRVPGGGLRLGDTTLRLGGYVRGDMSVSNHGYQNGTNNEVVVASGVKATRHDRGWRTGFSARQSQLYLSTVTPFGEQALRTHVAVDFYGNDMQANELVSNSYAPRLREAYGSYGGWLVGQTWSTFTDLQGVGDLLAFGQHASVNFVRQAQVRYTRGSDVAKLELALENPEDTGLDHQDVPDTVVRLSTRQAWGYLSAAAVARRLRLDDASGRDAQWTGAYSVTGRFPTWGKDDLRLQLNYGNLGRYMGLRTFADAVVDQGQISDVTAWGYSVIYRHYWTERLRSSAAWSDSGLRDQQDYQPGTNRRYRTASVNLLWSPLSVLTYGIELQHYQLQEVGGRRADLARVQLAAQYSF</sequence>
<evidence type="ECO:0000256" key="2">
    <source>
        <dbReference type="ARBA" id="ARBA00022448"/>
    </source>
</evidence>
<keyword evidence="3" id="KW-0812">Transmembrane</keyword>
<protein>
    <submittedName>
        <fullName evidence="6">Porin</fullName>
    </submittedName>
</protein>
<dbReference type="RefSeq" id="WP_369454207.1">
    <property type="nucleotide sequence ID" value="NZ_JBGCUO010000001.1"/>
</dbReference>
<comment type="similarity">
    <text evidence="1">Belongs to the alphaproteobacteria porin family.</text>
</comment>
<keyword evidence="5" id="KW-0732">Signal</keyword>
<dbReference type="Pfam" id="PF02530">
    <property type="entry name" value="Porin_2"/>
    <property type="match status" value="1"/>
</dbReference>
<dbReference type="Proteomes" id="UP001562065">
    <property type="component" value="Unassembled WGS sequence"/>
</dbReference>
<name>A0ABV4ADN9_9GAMM</name>
<evidence type="ECO:0000256" key="3">
    <source>
        <dbReference type="ARBA" id="ARBA00023114"/>
    </source>
</evidence>
<dbReference type="InterPro" id="IPR003684">
    <property type="entry name" value="Porin_alphabac"/>
</dbReference>
<keyword evidence="3" id="KW-0406">Ion transport</keyword>
<keyword evidence="3" id="KW-0626">Porin</keyword>
<evidence type="ECO:0000313" key="7">
    <source>
        <dbReference type="Proteomes" id="UP001562065"/>
    </source>
</evidence>
<comment type="caution">
    <text evidence="6">The sequence shown here is derived from an EMBL/GenBank/DDBJ whole genome shotgun (WGS) entry which is preliminary data.</text>
</comment>
<dbReference type="EMBL" id="JBGCUO010000001">
    <property type="protein sequence ID" value="MEY1660968.1"/>
    <property type="molecule type" value="Genomic_DNA"/>
</dbReference>
<proteinExistence type="inferred from homology"/>
<dbReference type="SUPFAM" id="SSF56935">
    <property type="entry name" value="Porins"/>
    <property type="match status" value="1"/>
</dbReference>
<accession>A0ABV4ADN9</accession>
<reference evidence="6 7" key="1">
    <citation type="submission" date="2024-07" db="EMBL/GenBank/DDBJ databases">
        <authorList>
            <person name="Ren Q."/>
        </authorList>
    </citation>
    <scope>NUCLEOTIDE SEQUENCE [LARGE SCALE GENOMIC DNA]</scope>
    <source>
        <strain evidence="6 7">REN37</strain>
    </source>
</reference>
<gene>
    <name evidence="6" type="ORF">AB5I84_02270</name>
</gene>
<evidence type="ECO:0000256" key="1">
    <source>
        <dbReference type="ARBA" id="ARBA00009521"/>
    </source>
</evidence>
<feature type="signal peptide" evidence="5">
    <location>
        <begin position="1"/>
        <end position="22"/>
    </location>
</feature>
<organism evidence="6 7">
    <name type="scientific">Isoalcanivorax beigongshangi</name>
    <dbReference type="NCBI Taxonomy" id="3238810"/>
    <lineage>
        <taxon>Bacteria</taxon>
        <taxon>Pseudomonadati</taxon>
        <taxon>Pseudomonadota</taxon>
        <taxon>Gammaproteobacteria</taxon>
        <taxon>Oceanospirillales</taxon>
        <taxon>Alcanivoracaceae</taxon>
        <taxon>Isoalcanivorax</taxon>
    </lineage>
</organism>
<feature type="chain" id="PRO_5045178943" evidence="5">
    <location>
        <begin position="23"/>
        <end position="400"/>
    </location>
</feature>
<evidence type="ECO:0000256" key="4">
    <source>
        <dbReference type="ARBA" id="ARBA00023136"/>
    </source>
</evidence>
<keyword evidence="2" id="KW-0813">Transport</keyword>
<evidence type="ECO:0000256" key="5">
    <source>
        <dbReference type="SAM" id="SignalP"/>
    </source>
</evidence>